<evidence type="ECO:0000313" key="3">
    <source>
        <dbReference type="Proteomes" id="UP000053881"/>
    </source>
</evidence>
<evidence type="ECO:0000313" key="1">
    <source>
        <dbReference type="EMBL" id="KRG16782.1"/>
    </source>
</evidence>
<gene>
    <name evidence="2" type="ORF">ABB05_04005</name>
    <name evidence="1" type="ORF">ACA29_03450</name>
</gene>
<dbReference type="STRING" id="217031.ABB05_04005"/>
<protein>
    <submittedName>
        <fullName evidence="1">Uncharacterized protein</fullName>
    </submittedName>
</protein>
<accession>A0A0Q9YIC5</accession>
<sequence length="82" mass="9659">MMNATEKSPRILFLKRNIAHVLLTIGYYSAEYKKYLLYLYCDLVVKKYGCQLLSTVVMEKVDFFKIFVYTISGNRRGSCERI</sequence>
<evidence type="ECO:0000313" key="4">
    <source>
        <dbReference type="Proteomes" id="UP000077881"/>
    </source>
</evidence>
<proteinExistence type="predicted"/>
<evidence type="ECO:0000313" key="2">
    <source>
        <dbReference type="EMBL" id="OAK74738.1"/>
    </source>
</evidence>
<reference evidence="2 4" key="1">
    <citation type="submission" date="2015-05" db="EMBL/GenBank/DDBJ databases">
        <title>Comparison of genome.</title>
        <authorList>
            <person name="Zheng Z."/>
            <person name="Sun M."/>
        </authorList>
    </citation>
    <scope>NUCLEOTIDE SEQUENCE [LARGE SCALE GENOMIC DNA]</scope>
    <source>
        <strain evidence="2 4">G25-74</strain>
    </source>
</reference>
<dbReference type="PATRIC" id="fig|217031.4.peg.1140"/>
<dbReference type="Proteomes" id="UP000053881">
    <property type="component" value="Unassembled WGS sequence"/>
</dbReference>
<dbReference type="AlphaFoldDB" id="A0A0Q9YIC5"/>
<dbReference type="EMBL" id="LDJR01000021">
    <property type="protein sequence ID" value="OAK74738.1"/>
    <property type="molecule type" value="Genomic_DNA"/>
</dbReference>
<comment type="caution">
    <text evidence="1">The sequence shown here is derived from an EMBL/GenBank/DDBJ whole genome shotgun (WGS) entry which is preliminary data.</text>
</comment>
<keyword evidence="4" id="KW-1185">Reference proteome</keyword>
<dbReference type="EMBL" id="LGPB01000031">
    <property type="protein sequence ID" value="KRG16782.1"/>
    <property type="molecule type" value="Genomic_DNA"/>
</dbReference>
<reference evidence="1 3" key="2">
    <citation type="submission" date="2015-06" db="EMBL/GenBank/DDBJ databases">
        <title>Genome sequencing project of Bacillus galactosidilyticus PL133.</title>
        <authorList>
            <person name="Gaiero J."/>
            <person name="Nicol R."/>
            <person name="Habash M."/>
        </authorList>
    </citation>
    <scope>NUCLEOTIDE SEQUENCE [LARGE SCALE GENOMIC DNA]</scope>
    <source>
        <strain evidence="1 3">PL133</strain>
    </source>
</reference>
<name>A0A0Q9YIC5_9BACI</name>
<organism evidence="1 3">
    <name type="scientific">Lederbergia galactosidilytica</name>
    <dbReference type="NCBI Taxonomy" id="217031"/>
    <lineage>
        <taxon>Bacteria</taxon>
        <taxon>Bacillati</taxon>
        <taxon>Bacillota</taxon>
        <taxon>Bacilli</taxon>
        <taxon>Bacillales</taxon>
        <taxon>Bacillaceae</taxon>
        <taxon>Lederbergia</taxon>
    </lineage>
</organism>
<dbReference type="Proteomes" id="UP000077881">
    <property type="component" value="Unassembled WGS sequence"/>
</dbReference>